<accession>A0AAE3NT80</accession>
<dbReference type="EMBL" id="JARGYC010000009">
    <property type="protein sequence ID" value="MDF0600137.1"/>
    <property type="molecule type" value="Genomic_DNA"/>
</dbReference>
<dbReference type="InterPro" id="IPR010134">
    <property type="entry name" value="PHA_reg_PhaR"/>
</dbReference>
<dbReference type="InterPro" id="IPR007897">
    <property type="entry name" value="PHB_accumulat"/>
</dbReference>
<comment type="caution">
    <text evidence="3">The sequence shown here is derived from an EMBL/GenBank/DDBJ whole genome shotgun (WGS) entry which is preliminary data.</text>
</comment>
<feature type="domain" description="PHA accumulation regulator DNA-binding N-terminal" evidence="2">
    <location>
        <begin position="9"/>
        <end position="68"/>
    </location>
</feature>
<evidence type="ECO:0000259" key="1">
    <source>
        <dbReference type="Pfam" id="PF05233"/>
    </source>
</evidence>
<dbReference type="AlphaFoldDB" id="A0AAE3NT80"/>
<dbReference type="GO" id="GO:0006355">
    <property type="term" value="P:regulation of DNA-templated transcription"/>
    <property type="evidence" value="ECO:0007669"/>
    <property type="project" value="InterPro"/>
</dbReference>
<dbReference type="NCBIfam" id="TIGR01848">
    <property type="entry name" value="PHA_reg_PhaR"/>
    <property type="match status" value="1"/>
</dbReference>
<keyword evidence="4" id="KW-1185">Reference proteome</keyword>
<sequence>MADNDAPLLIKRYASRRLYNTETSDYVTLDDIAQFIRDGREVQIIDLKSGDDLTRQYLLQIIADHESHGENVLPINVLTDLVRSYTTGVQSVVPQFLQMSFEMLRDGQSKMMENFSNPMAAMPGFEAMQAQQEAFLKAMTGNWKGAGGKMGEGGAEEATAEDLDEIKKQLADLQAKLSKMS</sequence>
<gene>
    <name evidence="3" type="primary">phaR</name>
    <name evidence="3" type="ORF">P1J78_05285</name>
</gene>
<reference evidence="3" key="1">
    <citation type="submission" date="2023-03" db="EMBL/GenBank/DDBJ databases">
        <title>Multiphase analysis and comparison of six strains from genera Psychromarinibacter, Lutimaribacter, and Maritimibacter, including a novel species: Psychromarinibacter sediminicola sp. nov.</title>
        <authorList>
            <person name="Wang Y.-H."/>
            <person name="Ye M.-Q."/>
            <person name="Du Z.-J."/>
        </authorList>
    </citation>
    <scope>NUCLEOTIDE SEQUENCE</scope>
    <source>
        <strain evidence="3">C21-152</strain>
    </source>
</reference>
<protein>
    <submittedName>
        <fullName evidence="3">Polyhydroxyalkanoate synthesis repressor PhaR</fullName>
    </submittedName>
</protein>
<dbReference type="Pfam" id="PF07879">
    <property type="entry name" value="PHB_acc_N"/>
    <property type="match status" value="1"/>
</dbReference>
<dbReference type="Proteomes" id="UP001220964">
    <property type="component" value="Unassembled WGS sequence"/>
</dbReference>
<dbReference type="Pfam" id="PF05233">
    <property type="entry name" value="PHB_acc"/>
    <property type="match status" value="1"/>
</dbReference>
<evidence type="ECO:0000313" key="3">
    <source>
        <dbReference type="EMBL" id="MDF0600137.1"/>
    </source>
</evidence>
<dbReference type="InterPro" id="IPR012909">
    <property type="entry name" value="PHA_DNA-bd_N"/>
</dbReference>
<organism evidence="3 4">
    <name type="scientific">Psychromarinibacter sediminicola</name>
    <dbReference type="NCBI Taxonomy" id="3033385"/>
    <lineage>
        <taxon>Bacteria</taxon>
        <taxon>Pseudomonadati</taxon>
        <taxon>Pseudomonadota</taxon>
        <taxon>Alphaproteobacteria</taxon>
        <taxon>Rhodobacterales</taxon>
        <taxon>Paracoccaceae</taxon>
        <taxon>Psychromarinibacter</taxon>
    </lineage>
</organism>
<evidence type="ECO:0000313" key="4">
    <source>
        <dbReference type="Proteomes" id="UP001220964"/>
    </source>
</evidence>
<proteinExistence type="predicted"/>
<dbReference type="RefSeq" id="WP_275566279.1">
    <property type="nucleotide sequence ID" value="NZ_JARGYC010000009.1"/>
</dbReference>
<evidence type="ECO:0000259" key="2">
    <source>
        <dbReference type="Pfam" id="PF07879"/>
    </source>
</evidence>
<feature type="domain" description="PHB accumulation regulatory" evidence="1">
    <location>
        <begin position="73"/>
        <end position="112"/>
    </location>
</feature>
<name>A0AAE3NT80_9RHOB</name>